<dbReference type="STRING" id="50376.A0A517LDZ1"/>
<evidence type="ECO:0000256" key="2">
    <source>
        <dbReference type="SAM" id="MobiDB-lite"/>
    </source>
</evidence>
<dbReference type="Pfam" id="PF07110">
    <property type="entry name" value="EthD"/>
    <property type="match status" value="1"/>
</dbReference>
<gene>
    <name evidence="4" type="ORF">FKW77_006779</name>
</gene>
<dbReference type="InterPro" id="IPR011008">
    <property type="entry name" value="Dimeric_a/b-barrel"/>
</dbReference>
<keyword evidence="5" id="KW-1185">Reference proteome</keyword>
<accession>A0A517LDZ1</accession>
<evidence type="ECO:0000313" key="4">
    <source>
        <dbReference type="EMBL" id="QDS73859.1"/>
    </source>
</evidence>
<dbReference type="OrthoDB" id="3183782at2759"/>
<sequence>MVLGLHARKHSRNVSTSSAHSTVKDTQTQERYQVLHYIRRKPGMSKAQFYEHWEHVHARKVALWAEKSQTAISYHQVHTSGLVIPNGSSSDWDSDPPSHGDLIQPVKFDGIAMWKVTSVEQFMETMKDQYYKDVVVADEANFMDTEGFGRGIVARFIGKTVAIVENGKSVVGSVEKDQMMALDTLMNKKDMVQFQYEPDM</sequence>
<evidence type="ECO:0000259" key="3">
    <source>
        <dbReference type="Pfam" id="PF07110"/>
    </source>
</evidence>
<dbReference type="EMBL" id="CP042194">
    <property type="protein sequence ID" value="QDS73859.1"/>
    <property type="molecule type" value="Genomic_DNA"/>
</dbReference>
<evidence type="ECO:0000256" key="1">
    <source>
        <dbReference type="ARBA" id="ARBA00005986"/>
    </source>
</evidence>
<dbReference type="Proteomes" id="UP000316270">
    <property type="component" value="Chromosome 10"/>
</dbReference>
<evidence type="ECO:0000313" key="5">
    <source>
        <dbReference type="Proteomes" id="UP000316270"/>
    </source>
</evidence>
<feature type="compositionally biased region" description="Basic residues" evidence="2">
    <location>
        <begin position="1"/>
        <end position="12"/>
    </location>
</feature>
<dbReference type="SUPFAM" id="SSF54909">
    <property type="entry name" value="Dimeric alpha+beta barrel"/>
    <property type="match status" value="1"/>
</dbReference>
<dbReference type="InterPro" id="IPR009799">
    <property type="entry name" value="EthD_dom"/>
</dbReference>
<proteinExistence type="inferred from homology"/>
<comment type="similarity">
    <text evidence="1">Belongs to the tpcK family.</text>
</comment>
<feature type="domain" description="EthD" evidence="3">
    <location>
        <begin position="41"/>
        <end position="145"/>
    </location>
</feature>
<dbReference type="Gene3D" id="3.30.70.100">
    <property type="match status" value="1"/>
</dbReference>
<name>A0A517LDZ1_9PEZI</name>
<feature type="compositionally biased region" description="Polar residues" evidence="2">
    <location>
        <begin position="13"/>
        <end position="26"/>
    </location>
</feature>
<dbReference type="GO" id="GO:0016491">
    <property type="term" value="F:oxidoreductase activity"/>
    <property type="evidence" value="ECO:0007669"/>
    <property type="project" value="InterPro"/>
</dbReference>
<protein>
    <recommendedName>
        <fullName evidence="3">EthD domain-containing protein</fullName>
    </recommendedName>
</protein>
<dbReference type="AlphaFoldDB" id="A0A517LDZ1"/>
<reference evidence="4 5" key="1">
    <citation type="submission" date="2019-07" db="EMBL/GenBank/DDBJ databases">
        <title>Finished genome of Venturia effusa.</title>
        <authorList>
            <person name="Young C.A."/>
            <person name="Cox M.P."/>
            <person name="Ganley A.R.D."/>
            <person name="David W.J."/>
        </authorList>
    </citation>
    <scope>NUCLEOTIDE SEQUENCE [LARGE SCALE GENOMIC DNA]</scope>
    <source>
        <strain evidence="5">albino</strain>
    </source>
</reference>
<organism evidence="4 5">
    <name type="scientific">Venturia effusa</name>
    <dbReference type="NCBI Taxonomy" id="50376"/>
    <lineage>
        <taxon>Eukaryota</taxon>
        <taxon>Fungi</taxon>
        <taxon>Dikarya</taxon>
        <taxon>Ascomycota</taxon>
        <taxon>Pezizomycotina</taxon>
        <taxon>Dothideomycetes</taxon>
        <taxon>Pleosporomycetidae</taxon>
        <taxon>Venturiales</taxon>
        <taxon>Venturiaceae</taxon>
        <taxon>Venturia</taxon>
    </lineage>
</organism>
<feature type="region of interest" description="Disordered" evidence="2">
    <location>
        <begin position="1"/>
        <end position="26"/>
    </location>
</feature>